<evidence type="ECO:0000259" key="2">
    <source>
        <dbReference type="Pfam" id="PF01826"/>
    </source>
</evidence>
<feature type="domain" description="TIL" evidence="2">
    <location>
        <begin position="52"/>
        <end position="110"/>
    </location>
</feature>
<protein>
    <submittedName>
        <fullName evidence="3">TIL domain containing protein</fullName>
    </submittedName>
</protein>
<accession>A0A131YVR8</accession>
<dbReference type="Pfam" id="PF01826">
    <property type="entry name" value="TIL"/>
    <property type="match status" value="1"/>
</dbReference>
<keyword evidence="1" id="KW-0732">Signal</keyword>
<sequence length="128" mass="14200">MAFVSILAGFLACCALLPAKGQRPEPLAATSASSASPLSWLLPNRGGWSRRCPWGEVYKECQSGSCGEKKCYQIGQRRPLACTLDCVTGCFCMRPLYRNDKGQCAFWWQCPRRGNNRPRQTPPSRGPE</sequence>
<evidence type="ECO:0000256" key="1">
    <source>
        <dbReference type="SAM" id="SignalP"/>
    </source>
</evidence>
<proteinExistence type="predicted"/>
<dbReference type="InterPro" id="IPR036084">
    <property type="entry name" value="Ser_inhib-like_sf"/>
</dbReference>
<dbReference type="Gene3D" id="2.10.25.10">
    <property type="entry name" value="Laminin"/>
    <property type="match status" value="1"/>
</dbReference>
<feature type="signal peptide" evidence="1">
    <location>
        <begin position="1"/>
        <end position="21"/>
    </location>
</feature>
<reference evidence="3" key="1">
    <citation type="journal article" date="2016" name="Ticks Tick Borne Dis.">
        <title>De novo assembly and annotation of the salivary gland transcriptome of Rhipicephalus appendiculatus male and female ticks during blood feeding.</title>
        <authorList>
            <person name="de Castro M.H."/>
            <person name="de Klerk D."/>
            <person name="Pienaar R."/>
            <person name="Latif A.A."/>
            <person name="Rees D.J."/>
            <person name="Mans B.J."/>
        </authorList>
    </citation>
    <scope>NUCLEOTIDE SEQUENCE</scope>
    <source>
        <tissue evidence="3">Salivary glands</tissue>
    </source>
</reference>
<dbReference type="EMBL" id="GEDV01006301">
    <property type="protein sequence ID" value="JAP82256.1"/>
    <property type="molecule type" value="Transcribed_RNA"/>
</dbReference>
<name>A0A131YVR8_RHIAP</name>
<evidence type="ECO:0000313" key="3">
    <source>
        <dbReference type="EMBL" id="JAP82256.1"/>
    </source>
</evidence>
<dbReference type="InterPro" id="IPR002919">
    <property type="entry name" value="TIL_dom"/>
</dbReference>
<dbReference type="AlphaFoldDB" id="A0A131YVR8"/>
<organism evidence="3">
    <name type="scientific">Rhipicephalus appendiculatus</name>
    <name type="common">Brown ear tick</name>
    <dbReference type="NCBI Taxonomy" id="34631"/>
    <lineage>
        <taxon>Eukaryota</taxon>
        <taxon>Metazoa</taxon>
        <taxon>Ecdysozoa</taxon>
        <taxon>Arthropoda</taxon>
        <taxon>Chelicerata</taxon>
        <taxon>Arachnida</taxon>
        <taxon>Acari</taxon>
        <taxon>Parasitiformes</taxon>
        <taxon>Ixodida</taxon>
        <taxon>Ixodoidea</taxon>
        <taxon>Ixodidae</taxon>
        <taxon>Rhipicephalinae</taxon>
        <taxon>Rhipicephalus</taxon>
        <taxon>Rhipicephalus</taxon>
    </lineage>
</organism>
<feature type="chain" id="PRO_5007286227" evidence="1">
    <location>
        <begin position="22"/>
        <end position="128"/>
    </location>
</feature>
<dbReference type="CDD" id="cd19941">
    <property type="entry name" value="TIL"/>
    <property type="match status" value="1"/>
</dbReference>
<dbReference type="SUPFAM" id="SSF57567">
    <property type="entry name" value="Serine protease inhibitors"/>
    <property type="match status" value="1"/>
</dbReference>